<protein>
    <submittedName>
        <fullName evidence="2">Uncharacterized protein</fullName>
    </submittedName>
</protein>
<reference evidence="2" key="1">
    <citation type="journal article" date="2005" name="PLoS Biol.">
        <title>The genomes of Oryza sativa: a history of duplications.</title>
        <authorList>
            <person name="Yu J."/>
            <person name="Wang J."/>
            <person name="Lin W."/>
            <person name="Li S."/>
            <person name="Li H."/>
            <person name="Zhou J."/>
            <person name="Ni P."/>
            <person name="Dong W."/>
            <person name="Hu S."/>
            <person name="Zeng C."/>
            <person name="Zhang J."/>
            <person name="Zhang Y."/>
            <person name="Li R."/>
            <person name="Xu Z."/>
            <person name="Li S."/>
            <person name="Li X."/>
            <person name="Zheng H."/>
            <person name="Cong L."/>
            <person name="Lin L."/>
            <person name="Yin J."/>
            <person name="Geng J."/>
            <person name="Li G."/>
            <person name="Shi J."/>
            <person name="Liu J."/>
            <person name="Lv H."/>
            <person name="Li J."/>
            <person name="Wang J."/>
            <person name="Deng Y."/>
            <person name="Ran L."/>
            <person name="Shi X."/>
            <person name="Wang X."/>
            <person name="Wu Q."/>
            <person name="Li C."/>
            <person name="Ren X."/>
            <person name="Wang J."/>
            <person name="Wang X."/>
            <person name="Li D."/>
            <person name="Liu D."/>
            <person name="Zhang X."/>
            <person name="Ji Z."/>
            <person name="Zhao W."/>
            <person name="Sun Y."/>
            <person name="Zhang Z."/>
            <person name="Bao J."/>
            <person name="Han Y."/>
            <person name="Dong L."/>
            <person name="Ji J."/>
            <person name="Chen P."/>
            <person name="Wu S."/>
            <person name="Liu J."/>
            <person name="Xiao Y."/>
            <person name="Bu D."/>
            <person name="Tan J."/>
            <person name="Yang L."/>
            <person name="Ye C."/>
            <person name="Zhang J."/>
            <person name="Xu J."/>
            <person name="Zhou Y."/>
            <person name="Yu Y."/>
            <person name="Zhang B."/>
            <person name="Zhuang S."/>
            <person name="Wei H."/>
            <person name="Liu B."/>
            <person name="Lei M."/>
            <person name="Yu H."/>
            <person name="Li Y."/>
            <person name="Xu H."/>
            <person name="Wei S."/>
            <person name="He X."/>
            <person name="Fang L."/>
            <person name="Zhang Z."/>
            <person name="Zhang Y."/>
            <person name="Huang X."/>
            <person name="Su Z."/>
            <person name="Tong W."/>
            <person name="Li J."/>
            <person name="Tong Z."/>
            <person name="Li S."/>
            <person name="Ye J."/>
            <person name="Wang L."/>
            <person name="Fang L."/>
            <person name="Lei T."/>
            <person name="Chen C."/>
            <person name="Chen H."/>
            <person name="Xu Z."/>
            <person name="Li H."/>
            <person name="Huang H."/>
            <person name="Zhang F."/>
            <person name="Xu H."/>
            <person name="Li N."/>
            <person name="Zhao C."/>
            <person name="Li S."/>
            <person name="Dong L."/>
            <person name="Huang Y."/>
            <person name="Li L."/>
            <person name="Xi Y."/>
            <person name="Qi Q."/>
            <person name="Li W."/>
            <person name="Zhang B."/>
            <person name="Hu W."/>
            <person name="Zhang Y."/>
            <person name="Tian X."/>
            <person name="Jiao Y."/>
            <person name="Liang X."/>
            <person name="Jin J."/>
            <person name="Gao L."/>
            <person name="Zheng W."/>
            <person name="Hao B."/>
            <person name="Liu S."/>
            <person name="Wang W."/>
            <person name="Yuan L."/>
            <person name="Cao M."/>
            <person name="McDermott J."/>
            <person name="Samudrala R."/>
            <person name="Wang J."/>
            <person name="Wong G.K."/>
            <person name="Yang H."/>
        </authorList>
    </citation>
    <scope>NUCLEOTIDE SEQUENCE [LARGE SCALE GENOMIC DNA]</scope>
</reference>
<feature type="region of interest" description="Disordered" evidence="1">
    <location>
        <begin position="12"/>
        <end position="34"/>
    </location>
</feature>
<feature type="region of interest" description="Disordered" evidence="1">
    <location>
        <begin position="46"/>
        <end position="70"/>
    </location>
</feature>
<dbReference type="AlphaFoldDB" id="A0A8J8XI96"/>
<dbReference type="Proteomes" id="UP000007752">
    <property type="component" value="Chromosome 1"/>
</dbReference>
<proteinExistence type="predicted"/>
<reference evidence="2" key="2">
    <citation type="submission" date="2008-12" db="EMBL/GenBank/DDBJ databases">
        <title>Improved gene annotation of the rice (Oryza sativa) genomes.</title>
        <authorList>
            <person name="Wang J."/>
            <person name="Li R."/>
            <person name="Fan W."/>
            <person name="Huang Q."/>
            <person name="Zhang J."/>
            <person name="Zhou Y."/>
            <person name="Hu Y."/>
            <person name="Zi S."/>
            <person name="Li J."/>
            <person name="Ni P."/>
            <person name="Zheng H."/>
            <person name="Zhang Y."/>
            <person name="Zhao M."/>
            <person name="Hao Q."/>
            <person name="McDermott J."/>
            <person name="Samudrala R."/>
            <person name="Kristiansen K."/>
            <person name="Wong G.K.-S."/>
        </authorList>
    </citation>
    <scope>NUCLEOTIDE SEQUENCE</scope>
</reference>
<feature type="compositionally biased region" description="Low complexity" evidence="1">
    <location>
        <begin position="94"/>
        <end position="103"/>
    </location>
</feature>
<dbReference type="EMBL" id="CM000138">
    <property type="protein sequence ID" value="EEE53953.1"/>
    <property type="molecule type" value="Genomic_DNA"/>
</dbReference>
<sequence>MERGVALAALGVRPSGVGVDGSARRPTSGDSPAVAVWPGVAATRLEQRGLTGRRAAPRPREPRASTPSAFDGEAEALEQEAAVVVYSCVRGRLPRPARCSAPRRPQRERARRNAAAQR</sequence>
<feature type="region of interest" description="Disordered" evidence="1">
    <location>
        <begin position="94"/>
        <end position="118"/>
    </location>
</feature>
<evidence type="ECO:0000313" key="2">
    <source>
        <dbReference type="EMBL" id="EEE53953.1"/>
    </source>
</evidence>
<accession>A0A8J8XI96</accession>
<gene>
    <name evidence="2" type="ORF">OsJ_00550</name>
</gene>
<name>A0A8J8XI96_ORYSJ</name>
<organism evidence="2">
    <name type="scientific">Oryza sativa subsp. japonica</name>
    <name type="common">Rice</name>
    <dbReference type="NCBI Taxonomy" id="39947"/>
    <lineage>
        <taxon>Eukaryota</taxon>
        <taxon>Viridiplantae</taxon>
        <taxon>Streptophyta</taxon>
        <taxon>Embryophyta</taxon>
        <taxon>Tracheophyta</taxon>
        <taxon>Spermatophyta</taxon>
        <taxon>Magnoliopsida</taxon>
        <taxon>Liliopsida</taxon>
        <taxon>Poales</taxon>
        <taxon>Poaceae</taxon>
        <taxon>BOP clade</taxon>
        <taxon>Oryzoideae</taxon>
        <taxon>Oryzeae</taxon>
        <taxon>Oryzinae</taxon>
        <taxon>Oryza</taxon>
        <taxon>Oryza sativa</taxon>
    </lineage>
</organism>
<evidence type="ECO:0000256" key="1">
    <source>
        <dbReference type="SAM" id="MobiDB-lite"/>
    </source>
</evidence>